<name>A0ABM4HC95_ODOVR</name>
<accession>A0ABM4HC95</accession>
<keyword evidence="2" id="KW-1185">Reference proteome</keyword>
<evidence type="ECO:0000256" key="1">
    <source>
        <dbReference type="SAM" id="MobiDB-lite"/>
    </source>
</evidence>
<sequence length="167" mass="17552">MEGSAQGGVKSKRGRPPQKPPRTHPGAQSRAATGLSTPGSDPEPRGPNPLRQHEDLEPSAAERREVVAPRAGPRDPLRGHRDLIHPVSKTLGQLVTGHHSGQIGPLCLHDPQPQAPMSQPLSPQPERPPAPAPARALAGEPESGHELPPLQGEPALAPAQDPDAHDD</sequence>
<organism evidence="2 3">
    <name type="scientific">Odocoileus virginianus</name>
    <name type="common">White-tailed deer</name>
    <dbReference type="NCBI Taxonomy" id="9874"/>
    <lineage>
        <taxon>Eukaryota</taxon>
        <taxon>Metazoa</taxon>
        <taxon>Chordata</taxon>
        <taxon>Craniata</taxon>
        <taxon>Vertebrata</taxon>
        <taxon>Euteleostomi</taxon>
        <taxon>Mammalia</taxon>
        <taxon>Eutheria</taxon>
        <taxon>Laurasiatheria</taxon>
        <taxon>Artiodactyla</taxon>
        <taxon>Ruminantia</taxon>
        <taxon>Pecora</taxon>
        <taxon>Cervidae</taxon>
        <taxon>Odocoileinae</taxon>
        <taxon>Odocoileus</taxon>
    </lineage>
</organism>
<evidence type="ECO:0000313" key="2">
    <source>
        <dbReference type="Proteomes" id="UP001652640"/>
    </source>
</evidence>
<evidence type="ECO:0000313" key="3">
    <source>
        <dbReference type="RefSeq" id="XP_070313196.1"/>
    </source>
</evidence>
<feature type="compositionally biased region" description="Basic and acidic residues" evidence="1">
    <location>
        <begin position="51"/>
        <end position="84"/>
    </location>
</feature>
<reference evidence="3" key="2">
    <citation type="submission" date="2025-08" db="UniProtKB">
        <authorList>
            <consortium name="RefSeq"/>
        </authorList>
    </citation>
    <scope>IDENTIFICATION</scope>
    <source>
        <tissue evidence="3">Tongue muscle</tissue>
    </source>
</reference>
<reference evidence="2" key="1">
    <citation type="journal article" date="2022" name="J. Hered.">
        <title>A De Novo Chromosome-Level Genome Assembly of the White-Tailed Deer, Odocoileus Virginianus.</title>
        <authorList>
            <person name="London E.W."/>
            <person name="Roca A.L."/>
            <person name="Novakofski J.E."/>
            <person name="Mateus-Pinilla N.E."/>
        </authorList>
    </citation>
    <scope>NUCLEOTIDE SEQUENCE [LARGE SCALE GENOMIC DNA]</scope>
</reference>
<dbReference type="RefSeq" id="XP_070313196.1">
    <property type="nucleotide sequence ID" value="XM_070457095.1"/>
</dbReference>
<dbReference type="GeneID" id="110137760"/>
<gene>
    <name evidence="3" type="primary">LOC110137760</name>
</gene>
<proteinExistence type="predicted"/>
<feature type="region of interest" description="Disordered" evidence="1">
    <location>
        <begin position="1"/>
        <end position="167"/>
    </location>
</feature>
<protein>
    <submittedName>
        <fullName evidence="3">Ral guanine nucleotide dissociation stimulator-like</fullName>
    </submittedName>
</protein>
<dbReference type="Proteomes" id="UP001652640">
    <property type="component" value="Chromosome 28"/>
</dbReference>
<feature type="compositionally biased region" description="Pro residues" evidence="1">
    <location>
        <begin position="122"/>
        <end position="132"/>
    </location>
</feature>
<feature type="compositionally biased region" description="Polar residues" evidence="1">
    <location>
        <begin position="30"/>
        <end position="39"/>
    </location>
</feature>